<dbReference type="Proteomes" id="UP000199417">
    <property type="component" value="Unassembled WGS sequence"/>
</dbReference>
<evidence type="ECO:0000313" key="2">
    <source>
        <dbReference type="EMBL" id="SDD17984.1"/>
    </source>
</evidence>
<name>A0A1G6SMV5_9NOCA</name>
<dbReference type="AlphaFoldDB" id="A0A1G6SMV5"/>
<evidence type="ECO:0000313" key="3">
    <source>
        <dbReference type="Proteomes" id="UP000199417"/>
    </source>
</evidence>
<keyword evidence="3" id="KW-1185">Reference proteome</keyword>
<proteinExistence type="predicted"/>
<protein>
    <submittedName>
        <fullName evidence="2">Uncharacterized protein</fullName>
    </submittedName>
</protein>
<gene>
    <name evidence="2" type="ORF">SAMN05444580_103195</name>
</gene>
<organism evidence="2 3">
    <name type="scientific">Rhodococcus tukisamuensis</name>
    <dbReference type="NCBI Taxonomy" id="168276"/>
    <lineage>
        <taxon>Bacteria</taxon>
        <taxon>Bacillati</taxon>
        <taxon>Actinomycetota</taxon>
        <taxon>Actinomycetes</taxon>
        <taxon>Mycobacteriales</taxon>
        <taxon>Nocardiaceae</taxon>
        <taxon>Rhodococcus</taxon>
    </lineage>
</organism>
<accession>A0A1G6SMV5</accession>
<sequence length="287" mass="28752">MSGAGSWDGGASWDGRALDALRLAVRRADVGAAVTLDAAVRVQRRGIDVQVTGRAGVGRSAVLAVLAAAGGVGGVGFAETDAWDVPGAVDPALTGDLVVLVLCGPPRAVDLVAVRAAPARVLAVLNKADALADPAAVAVSGGAELGLECLPVAAGAGPAGAGVDPLRAVVRGLIDEVRAERAAALLSVLRGLTGAAAVRDQVEAYLGADEGVRLGAVAAGLKPRVPQCHSGEPQGTRCDSGEPPGDPLAAAGYWRGRLQADGAGGVRAALARHRDHVRDWERWAGRV</sequence>
<reference evidence="2 3" key="1">
    <citation type="submission" date="2016-10" db="EMBL/GenBank/DDBJ databases">
        <authorList>
            <person name="de Groot N.N."/>
        </authorList>
    </citation>
    <scope>NUCLEOTIDE SEQUENCE [LARGE SCALE GENOMIC DNA]</scope>
    <source>
        <strain evidence="2 3">JCM 11308</strain>
    </source>
</reference>
<dbReference type="EMBL" id="FNAB01000003">
    <property type="protein sequence ID" value="SDD17984.1"/>
    <property type="molecule type" value="Genomic_DNA"/>
</dbReference>
<feature type="region of interest" description="Disordered" evidence="1">
    <location>
        <begin position="225"/>
        <end position="246"/>
    </location>
</feature>
<dbReference type="STRING" id="168276.SAMN05444580_103195"/>
<evidence type="ECO:0000256" key="1">
    <source>
        <dbReference type="SAM" id="MobiDB-lite"/>
    </source>
</evidence>
<dbReference type="RefSeq" id="WP_139191153.1">
    <property type="nucleotide sequence ID" value="NZ_FNAB01000003.1"/>
</dbReference>